<dbReference type="RefSeq" id="WP_330195767.1">
    <property type="nucleotide sequence ID" value="NZ_JAZDRO010000002.1"/>
</dbReference>
<feature type="domain" description="MOSC" evidence="1">
    <location>
        <begin position="99"/>
        <end position="253"/>
    </location>
</feature>
<keyword evidence="3" id="KW-1185">Reference proteome</keyword>
<dbReference type="InterPro" id="IPR011037">
    <property type="entry name" value="Pyrv_Knase-like_insert_dom_sf"/>
</dbReference>
<evidence type="ECO:0000259" key="1">
    <source>
        <dbReference type="PROSITE" id="PS51340"/>
    </source>
</evidence>
<comment type="caution">
    <text evidence="2">The sequence shown here is derived from an EMBL/GenBank/DDBJ whole genome shotgun (WGS) entry which is preliminary data.</text>
</comment>
<dbReference type="SUPFAM" id="SSF50800">
    <property type="entry name" value="PK beta-barrel domain-like"/>
    <property type="match status" value="1"/>
</dbReference>
<evidence type="ECO:0000313" key="3">
    <source>
        <dbReference type="Proteomes" id="UP001310692"/>
    </source>
</evidence>
<proteinExistence type="predicted"/>
<dbReference type="InterPro" id="IPR005303">
    <property type="entry name" value="MOCOS_middle"/>
</dbReference>
<sequence length="253" mass="27274">MTGRVAALARHPVKGFTPEPLTSVALTAGAHFPGDRLYAVEDGPCGFDPETPEHIKKTAFTVLARLPQVAAVRTRWNEDEGTLTAWHADFGEITADLDGEAGRSVFATWLSAVLGDAVRGPLKVLSAPDGFRFMDSPKGFVSIINLESVRDLEAKTGRAVDPARFRGNVMVEGWPAWSELDLADRDLTLGGARLTGIKPITRCAATHVDPHSAERDIDLVRALFDHYGHMDCGLYCRVDAGGPVMVGDDARLA</sequence>
<reference evidence="2 3" key="1">
    <citation type="submission" date="2024-01" db="EMBL/GenBank/DDBJ databases">
        <title>Hyphobacterium bacterium isolated from marine sediment.</title>
        <authorList>
            <person name="Zhao S."/>
        </authorList>
    </citation>
    <scope>NUCLEOTIDE SEQUENCE [LARGE SCALE GENOMIC DNA]</scope>
    <source>
        <strain evidence="2 3">Y60-23</strain>
    </source>
</reference>
<gene>
    <name evidence="2" type="ORF">V0U35_05995</name>
</gene>
<organism evidence="2 3">
    <name type="scientific">Hyphobacterium marinum</name>
    <dbReference type="NCBI Taxonomy" id="3116574"/>
    <lineage>
        <taxon>Bacteria</taxon>
        <taxon>Pseudomonadati</taxon>
        <taxon>Pseudomonadota</taxon>
        <taxon>Alphaproteobacteria</taxon>
        <taxon>Maricaulales</taxon>
        <taxon>Maricaulaceae</taxon>
        <taxon>Hyphobacterium</taxon>
    </lineage>
</organism>
<dbReference type="EMBL" id="JAZDRO010000002">
    <property type="protein sequence ID" value="MEE2566227.1"/>
    <property type="molecule type" value="Genomic_DNA"/>
</dbReference>
<name>A0ABU7LXE9_9PROT</name>
<dbReference type="Pfam" id="PF03476">
    <property type="entry name" value="MOSC_N"/>
    <property type="match status" value="1"/>
</dbReference>
<protein>
    <submittedName>
        <fullName evidence="2">MOSC domain-containing protein</fullName>
    </submittedName>
</protein>
<dbReference type="InterPro" id="IPR005302">
    <property type="entry name" value="MoCF_Sase_C"/>
</dbReference>
<dbReference type="Gene3D" id="2.40.33.20">
    <property type="entry name" value="PK beta-barrel domain-like"/>
    <property type="match status" value="1"/>
</dbReference>
<dbReference type="Proteomes" id="UP001310692">
    <property type="component" value="Unassembled WGS sequence"/>
</dbReference>
<dbReference type="PROSITE" id="PS51340">
    <property type="entry name" value="MOSC"/>
    <property type="match status" value="1"/>
</dbReference>
<accession>A0ABU7LXE9</accession>
<evidence type="ECO:0000313" key="2">
    <source>
        <dbReference type="EMBL" id="MEE2566227.1"/>
    </source>
</evidence>
<dbReference type="Pfam" id="PF03473">
    <property type="entry name" value="MOSC"/>
    <property type="match status" value="1"/>
</dbReference>